<organism evidence="1 2">
    <name type="scientific">Prorocentrum cordatum</name>
    <dbReference type="NCBI Taxonomy" id="2364126"/>
    <lineage>
        <taxon>Eukaryota</taxon>
        <taxon>Sar</taxon>
        <taxon>Alveolata</taxon>
        <taxon>Dinophyceae</taxon>
        <taxon>Prorocentrales</taxon>
        <taxon>Prorocentraceae</taxon>
        <taxon>Prorocentrum</taxon>
    </lineage>
</organism>
<dbReference type="EMBL" id="CAUYUJ010017849">
    <property type="protein sequence ID" value="CAK0878466.1"/>
    <property type="molecule type" value="Genomic_DNA"/>
</dbReference>
<accession>A0ABN9W1T5</accession>
<evidence type="ECO:0000313" key="2">
    <source>
        <dbReference type="Proteomes" id="UP001189429"/>
    </source>
</evidence>
<evidence type="ECO:0000313" key="1">
    <source>
        <dbReference type="EMBL" id="CAK0878466.1"/>
    </source>
</evidence>
<dbReference type="Proteomes" id="UP001189429">
    <property type="component" value="Unassembled WGS sequence"/>
</dbReference>
<keyword evidence="2" id="KW-1185">Reference proteome</keyword>
<reference evidence="1" key="1">
    <citation type="submission" date="2023-10" db="EMBL/GenBank/DDBJ databases">
        <authorList>
            <person name="Chen Y."/>
            <person name="Shah S."/>
            <person name="Dougan E. K."/>
            <person name="Thang M."/>
            <person name="Chan C."/>
        </authorList>
    </citation>
    <scope>NUCLEOTIDE SEQUENCE [LARGE SCALE GENOMIC DNA]</scope>
</reference>
<comment type="caution">
    <text evidence="1">The sequence shown here is derived from an EMBL/GenBank/DDBJ whole genome shotgun (WGS) entry which is preliminary data.</text>
</comment>
<name>A0ABN9W1T5_9DINO</name>
<sequence length="553" mass="60804">MDLHKAFDSVLIGPLIEQALDLGFPMRLVWMCISYFRMPRVLQAYGSWSRDVVANGSILAGCAHCAALLTVLLLKAAVRLRGIAEQLTPRSLMDDLTMQWIGQVGDGCVAKLRAAVQGFTEHVRPLGMQVKMTKSGWLATSQEARKEFRPATCALALPERRGLRNLGHDAHGAAVRRPVAQARMAKLQARQHRVDTLVSMLAELRHRAAMLCSGRGGEGAASIAAYLATQEGSFFDPVHEATAGPVAAYAAQVWDGHLPLARPQQAWAAPQRRWADTAPTWRTAREPLAVAWMSLRRIGWDMHPSPVLLDDERRGVELLRLPPLEVRKLARDGVARWQGRQILSHRQAAPPPAGARVWMRGARHVLAPPRAKIRGPRAGHLRTARAGGAWDAVRRHEAGYIRSPYCPFCVVPTPGTWGHWFYECERVAPIGGEPETGAALAEMAELQLRTKQRIRDRCHIGLGDADYDRFDLIVGLPIAPHEVPAAARVADIFLWDDWALDDGIDTAVVFPDGSGHEPATPELTLCGWAIVQLDMMGLPRRAAYGALPGARQT</sequence>
<proteinExistence type="predicted"/>
<gene>
    <name evidence="1" type="ORF">PCOR1329_LOCUS62224</name>
</gene>
<evidence type="ECO:0008006" key="3">
    <source>
        <dbReference type="Google" id="ProtNLM"/>
    </source>
</evidence>
<protein>
    <recommendedName>
        <fullName evidence="3">Reverse transcriptase domain-containing protein</fullName>
    </recommendedName>
</protein>
<feature type="non-terminal residue" evidence="1">
    <location>
        <position position="553"/>
    </location>
</feature>